<dbReference type="EMBL" id="JAEFCI010011972">
    <property type="protein sequence ID" value="KAG5456289.1"/>
    <property type="molecule type" value="Genomic_DNA"/>
</dbReference>
<dbReference type="Proteomes" id="UP000673691">
    <property type="component" value="Unassembled WGS sequence"/>
</dbReference>
<proteinExistence type="predicted"/>
<accession>A0A8H7ZNC4</accession>
<comment type="caution">
    <text evidence="1">The sequence shown here is derived from an EMBL/GenBank/DDBJ whole genome shotgun (WGS) entry which is preliminary data.</text>
</comment>
<dbReference type="AlphaFoldDB" id="A0A8H7ZNC4"/>
<evidence type="ECO:0000313" key="2">
    <source>
        <dbReference type="Proteomes" id="UP000673691"/>
    </source>
</evidence>
<gene>
    <name evidence="1" type="ORF">BJ554DRAFT_4007</name>
</gene>
<protein>
    <submittedName>
        <fullName evidence="1">Uncharacterized protein</fullName>
    </submittedName>
</protein>
<name>A0A8H7ZNC4_9FUNG</name>
<evidence type="ECO:0000313" key="1">
    <source>
        <dbReference type="EMBL" id="KAG5456289.1"/>
    </source>
</evidence>
<sequence length="67" mass="7993">MMRFFMHHSDCGLYRPRGENDTPTKCYSESFRGKRFRAKRQTHFLLLTQNICSRQPTDEEFDSNVSS</sequence>
<reference evidence="1 2" key="1">
    <citation type="journal article" name="Sci. Rep.">
        <title>Genome-scale phylogenetic analyses confirm Olpidium as the closest living zoosporic fungus to the non-flagellated, terrestrial fungi.</title>
        <authorList>
            <person name="Chang Y."/>
            <person name="Rochon D."/>
            <person name="Sekimoto S."/>
            <person name="Wang Y."/>
            <person name="Chovatia M."/>
            <person name="Sandor L."/>
            <person name="Salamov A."/>
            <person name="Grigoriev I.V."/>
            <person name="Stajich J.E."/>
            <person name="Spatafora J.W."/>
        </authorList>
    </citation>
    <scope>NUCLEOTIDE SEQUENCE [LARGE SCALE GENOMIC DNA]</scope>
    <source>
        <strain evidence="1">S191</strain>
    </source>
</reference>
<organism evidence="1 2">
    <name type="scientific">Olpidium bornovanus</name>
    <dbReference type="NCBI Taxonomy" id="278681"/>
    <lineage>
        <taxon>Eukaryota</taxon>
        <taxon>Fungi</taxon>
        <taxon>Fungi incertae sedis</taxon>
        <taxon>Olpidiomycota</taxon>
        <taxon>Olpidiomycotina</taxon>
        <taxon>Olpidiomycetes</taxon>
        <taxon>Olpidiales</taxon>
        <taxon>Olpidiaceae</taxon>
        <taxon>Olpidium</taxon>
    </lineage>
</organism>
<keyword evidence="2" id="KW-1185">Reference proteome</keyword>